<feature type="transmembrane region" description="Helical" evidence="1">
    <location>
        <begin position="20"/>
        <end position="43"/>
    </location>
</feature>
<evidence type="ECO:0000256" key="1">
    <source>
        <dbReference type="SAM" id="Phobius"/>
    </source>
</evidence>
<accession>A0A8X6MGL6</accession>
<name>A0A8X6MGL6_9ARAC</name>
<evidence type="ECO:0000313" key="2">
    <source>
        <dbReference type="EMBL" id="GFS50387.1"/>
    </source>
</evidence>
<proteinExistence type="predicted"/>
<organism evidence="2 3">
    <name type="scientific">Trichonephila inaurata madagascariensis</name>
    <dbReference type="NCBI Taxonomy" id="2747483"/>
    <lineage>
        <taxon>Eukaryota</taxon>
        <taxon>Metazoa</taxon>
        <taxon>Ecdysozoa</taxon>
        <taxon>Arthropoda</taxon>
        <taxon>Chelicerata</taxon>
        <taxon>Arachnida</taxon>
        <taxon>Araneae</taxon>
        <taxon>Araneomorphae</taxon>
        <taxon>Entelegynae</taxon>
        <taxon>Araneoidea</taxon>
        <taxon>Nephilidae</taxon>
        <taxon>Trichonephila</taxon>
        <taxon>Trichonephila inaurata</taxon>
    </lineage>
</organism>
<comment type="caution">
    <text evidence="2">The sequence shown here is derived from an EMBL/GenBank/DDBJ whole genome shotgun (WGS) entry which is preliminary data.</text>
</comment>
<protein>
    <submittedName>
        <fullName evidence="2">Uncharacterized protein</fullName>
    </submittedName>
</protein>
<dbReference type="Proteomes" id="UP000886998">
    <property type="component" value="Unassembled WGS sequence"/>
</dbReference>
<reference evidence="2" key="1">
    <citation type="submission" date="2020-08" db="EMBL/GenBank/DDBJ databases">
        <title>Multicomponent nature underlies the extraordinary mechanical properties of spider dragline silk.</title>
        <authorList>
            <person name="Kono N."/>
            <person name="Nakamura H."/>
            <person name="Mori M."/>
            <person name="Yoshida Y."/>
            <person name="Ohtoshi R."/>
            <person name="Malay A.D."/>
            <person name="Moran D.A.P."/>
            <person name="Tomita M."/>
            <person name="Numata K."/>
            <person name="Arakawa K."/>
        </authorList>
    </citation>
    <scope>NUCLEOTIDE SEQUENCE</scope>
</reference>
<evidence type="ECO:0000313" key="3">
    <source>
        <dbReference type="Proteomes" id="UP000886998"/>
    </source>
</evidence>
<keyword evidence="3" id="KW-1185">Reference proteome</keyword>
<keyword evidence="1" id="KW-1133">Transmembrane helix</keyword>
<gene>
    <name evidence="2" type="ORF">TNIN_184211</name>
</gene>
<dbReference type="AlphaFoldDB" id="A0A8X6MGL6"/>
<keyword evidence="1" id="KW-0472">Membrane</keyword>
<sequence length="89" mass="10417">MCKYIVLTVSKIRFNLNFHFLDSCTCFCFVFAGIYGNFGYTVVNKPIFKNNHSKWPKKVKLVSLTYWSRVVSIPSVLNVDFRLISRLEN</sequence>
<dbReference type="EMBL" id="BMAV01026442">
    <property type="protein sequence ID" value="GFS50387.1"/>
    <property type="molecule type" value="Genomic_DNA"/>
</dbReference>
<keyword evidence="1" id="KW-0812">Transmembrane</keyword>